<dbReference type="Ensembl" id="ENSSFAT00005018131.1">
    <property type="protein sequence ID" value="ENSSFAP00005017457.1"/>
    <property type="gene ID" value="ENSSFAG00005009228.1"/>
</dbReference>
<reference evidence="2" key="1">
    <citation type="submission" date="2019-06" db="EMBL/GenBank/DDBJ databases">
        <authorList>
            <consortium name="Wellcome Sanger Institute Data Sharing"/>
        </authorList>
    </citation>
    <scope>NUCLEOTIDE SEQUENCE [LARGE SCALE GENOMIC DNA]</scope>
</reference>
<feature type="region of interest" description="Disordered" evidence="1">
    <location>
        <begin position="219"/>
        <end position="266"/>
    </location>
</feature>
<evidence type="ECO:0000313" key="3">
    <source>
        <dbReference type="Proteomes" id="UP000472267"/>
    </source>
</evidence>
<reference evidence="2" key="3">
    <citation type="submission" date="2025-09" db="UniProtKB">
        <authorList>
            <consortium name="Ensembl"/>
        </authorList>
    </citation>
    <scope>IDENTIFICATION</scope>
</reference>
<keyword evidence="3" id="KW-1185">Reference proteome</keyword>
<dbReference type="AlphaFoldDB" id="A0A672GGN7"/>
<dbReference type="Proteomes" id="UP000472267">
    <property type="component" value="Chromosome 13"/>
</dbReference>
<accession>A0A672GGN7</accession>
<feature type="compositionally biased region" description="Polar residues" evidence="1">
    <location>
        <begin position="248"/>
        <end position="266"/>
    </location>
</feature>
<reference evidence="2" key="2">
    <citation type="submission" date="2025-08" db="UniProtKB">
        <authorList>
            <consortium name="Ensembl"/>
        </authorList>
    </citation>
    <scope>IDENTIFICATION</scope>
</reference>
<dbReference type="GO" id="GO:0043539">
    <property type="term" value="F:protein serine/threonine kinase activator activity"/>
    <property type="evidence" value="ECO:0007669"/>
    <property type="project" value="TreeGrafter"/>
</dbReference>
<organism evidence="2 3">
    <name type="scientific">Salarias fasciatus</name>
    <name type="common">Jewelled blenny</name>
    <name type="synonym">Blennius fasciatus</name>
    <dbReference type="NCBI Taxonomy" id="181472"/>
    <lineage>
        <taxon>Eukaryota</taxon>
        <taxon>Metazoa</taxon>
        <taxon>Chordata</taxon>
        <taxon>Craniata</taxon>
        <taxon>Vertebrata</taxon>
        <taxon>Euteleostomi</taxon>
        <taxon>Actinopterygii</taxon>
        <taxon>Neopterygii</taxon>
        <taxon>Teleostei</taxon>
        <taxon>Neoteleostei</taxon>
        <taxon>Acanthomorphata</taxon>
        <taxon>Ovalentaria</taxon>
        <taxon>Blenniimorphae</taxon>
        <taxon>Blenniiformes</taxon>
        <taxon>Blennioidei</taxon>
        <taxon>Blenniidae</taxon>
        <taxon>Salariinae</taxon>
        <taxon>Salarias</taxon>
    </lineage>
</organism>
<dbReference type="PANTHER" id="PTHR16434">
    <property type="entry name" value="EWING'S TUMOR-ASSOCIATED ANTIGEN 1 ETAA1"/>
    <property type="match status" value="1"/>
</dbReference>
<dbReference type="InParanoid" id="A0A672GGN7"/>
<evidence type="ECO:0000313" key="2">
    <source>
        <dbReference type="Ensembl" id="ENSSFAP00005017457.1"/>
    </source>
</evidence>
<feature type="compositionally biased region" description="Polar residues" evidence="1">
    <location>
        <begin position="310"/>
        <end position="322"/>
    </location>
</feature>
<dbReference type="GO" id="GO:0043596">
    <property type="term" value="C:nuclear replication fork"/>
    <property type="evidence" value="ECO:0007669"/>
    <property type="project" value="TreeGrafter"/>
</dbReference>
<feature type="region of interest" description="Disordered" evidence="1">
    <location>
        <begin position="93"/>
        <end position="142"/>
    </location>
</feature>
<dbReference type="GO" id="GO:0006974">
    <property type="term" value="P:DNA damage response"/>
    <property type="evidence" value="ECO:0007669"/>
    <property type="project" value="TreeGrafter"/>
</dbReference>
<dbReference type="InterPro" id="IPR029406">
    <property type="entry name" value="ETAA1"/>
</dbReference>
<dbReference type="PANTHER" id="PTHR16434:SF3">
    <property type="entry name" value="EWING'S TUMOR-ASSOCIATED ANTIGEN 1"/>
    <property type="match status" value="1"/>
</dbReference>
<dbReference type="GO" id="GO:0031297">
    <property type="term" value="P:replication fork processing"/>
    <property type="evidence" value="ECO:0007669"/>
    <property type="project" value="TreeGrafter"/>
</dbReference>
<evidence type="ECO:0000256" key="1">
    <source>
        <dbReference type="SAM" id="MobiDB-lite"/>
    </source>
</evidence>
<proteinExistence type="predicted"/>
<feature type="compositionally biased region" description="Polar residues" evidence="1">
    <location>
        <begin position="94"/>
        <end position="108"/>
    </location>
</feature>
<feature type="region of interest" description="Disordered" evidence="1">
    <location>
        <begin position="1"/>
        <end position="49"/>
    </location>
</feature>
<dbReference type="OMA" id="QHAAFKR"/>
<protein>
    <submittedName>
        <fullName evidence="2">Uncharacterized protein</fullName>
    </submittedName>
</protein>
<feature type="region of interest" description="Disordered" evidence="1">
    <location>
        <begin position="305"/>
        <end position="348"/>
    </location>
</feature>
<feature type="compositionally biased region" description="Low complexity" evidence="1">
    <location>
        <begin position="372"/>
        <end position="381"/>
    </location>
</feature>
<sequence>RNFGLHNAESPGDVEASQDIVWDSTSPTHANTGKKNRCPSQKSFDVRPEGRDSCLLQWIGEGAIPCTPEIPRQRLRKKQSSVDDLMKLARQFDENMQQDTDTSEQFNPVKNEPDECGNASEAELARPPFSGPAKHQKYPSSAEQVEAELHALFDSSTQGISGRLSECSATLADLQEMKDRSGSCGSNANNCDDFEDDWENDDLLNDSFVLAMTQNPIEQHDSSTKATSHPHTKTNTAQSAALCKPAASTDSAPQSSNTSPKPNHSALQELCPKTKTINRSTFKLQPNPYFQAKEVSKSGFTAAQPKMHTSHQNSTTTKTSSAPRVDGIPNQHGGAHSGAESAKDISNSLWDDGDDDALLYQVCDNMEKISNTQPQQTSSTSRQGFATERGRRSTEPLPIDTAWPTGAGASANRQPSCASVLSNSLPGTNLIKSYLVFFTISSPFLLSFPVFVTSQTKGKCTAAEIERKKQEALARRRLRLQKASQHRAAP</sequence>
<feature type="region of interest" description="Disordered" evidence="1">
    <location>
        <begin position="369"/>
        <end position="414"/>
    </location>
</feature>
<dbReference type="Pfam" id="PF15350">
    <property type="entry name" value="ETAA1"/>
    <property type="match status" value="1"/>
</dbReference>
<name>A0A672GGN7_SALFA</name>
<feature type="compositionally biased region" description="Polar residues" evidence="1">
    <location>
        <begin position="224"/>
        <end position="239"/>
    </location>
</feature>
<dbReference type="GO" id="GO:2000001">
    <property type="term" value="P:regulation of DNA damage checkpoint"/>
    <property type="evidence" value="ECO:0007669"/>
    <property type="project" value="TreeGrafter"/>
</dbReference>